<dbReference type="Proteomes" id="UP001529423">
    <property type="component" value="Unassembled WGS sequence"/>
</dbReference>
<reference evidence="1 2" key="3">
    <citation type="submission" date="2023-06" db="EMBL/GenBank/DDBJ databases">
        <authorList>
            <person name="Zeman M."/>
            <person name="Kubasova T."/>
            <person name="Jahodarova E."/>
            <person name="Nykrynova M."/>
            <person name="Rychlik I."/>
        </authorList>
    </citation>
    <scope>NUCLEOTIDE SEQUENCE [LARGE SCALE GENOMIC DNA]</scope>
    <source>
        <strain evidence="1 2">105_WCHN</strain>
    </source>
</reference>
<accession>A0ABT7VLJ7</accession>
<comment type="caution">
    <text evidence="1">The sequence shown here is derived from an EMBL/GenBank/DDBJ whole genome shotgun (WGS) entry which is preliminary data.</text>
</comment>
<gene>
    <name evidence="1" type="ORF">QUW46_03350</name>
</gene>
<reference evidence="2" key="2">
    <citation type="submission" date="2023-06" db="EMBL/GenBank/DDBJ databases">
        <title>Identification and characterization of horizontal gene transfer across gut microbiota members of farm animals based on homology search.</title>
        <authorList>
            <person name="Zeman M."/>
            <person name="Kubasova T."/>
            <person name="Jahodarova E."/>
            <person name="Nykrynova M."/>
            <person name="Rychlik I."/>
        </authorList>
    </citation>
    <scope>NUCLEOTIDE SEQUENCE [LARGE SCALE GENOMIC DNA]</scope>
    <source>
        <strain evidence="2">105_WCHN</strain>
    </source>
</reference>
<name>A0ABT7VLJ7_9LACO</name>
<keyword evidence="2" id="KW-1185">Reference proteome</keyword>
<protein>
    <submittedName>
        <fullName evidence="1">PAS domain-containing protein</fullName>
    </submittedName>
</protein>
<dbReference type="RefSeq" id="WP_289559564.1">
    <property type="nucleotide sequence ID" value="NZ_JAUDEO010000013.1"/>
</dbReference>
<evidence type="ECO:0000313" key="2">
    <source>
        <dbReference type="Proteomes" id="UP001529423"/>
    </source>
</evidence>
<dbReference type="Pfam" id="PF13596">
    <property type="entry name" value="PAS_10"/>
    <property type="match status" value="1"/>
</dbReference>
<evidence type="ECO:0000313" key="1">
    <source>
        <dbReference type="EMBL" id="MDM8333615.1"/>
    </source>
</evidence>
<proteinExistence type="predicted"/>
<dbReference type="EMBL" id="JAUDEO010000013">
    <property type="protein sequence ID" value="MDM8333615.1"/>
    <property type="molecule type" value="Genomic_DNA"/>
</dbReference>
<sequence>MDNVSLHGGELNLDELNAIFTTIPVEFDFIDQDDIIRWSSANRHRLFKRTDADLGKHVLEVHPGHSQGRVKQVLHEMHSGDRDSIKILIHYHQQPVSIAFYALHNDQGEYIGCVEVTQPVGDFQERGSLWRNIKQVFHNK</sequence>
<organism evidence="1 2">
    <name type="scientific">Limosilactobacillus panis</name>
    <dbReference type="NCBI Taxonomy" id="47493"/>
    <lineage>
        <taxon>Bacteria</taxon>
        <taxon>Bacillati</taxon>
        <taxon>Bacillota</taxon>
        <taxon>Bacilli</taxon>
        <taxon>Lactobacillales</taxon>
        <taxon>Lactobacillaceae</taxon>
        <taxon>Limosilactobacillus</taxon>
    </lineage>
</organism>
<reference evidence="1 2" key="1">
    <citation type="submission" date="2023-06" db="EMBL/GenBank/DDBJ databases">
        <title>Identification and characterization of horizontal gene transfer across gut microbiota members of farm animals based on homology search.</title>
        <authorList>
            <person name="Schwarzerova J."/>
            <person name="Nykrynova M."/>
            <person name="Jureckova K."/>
            <person name="Cejkova D."/>
            <person name="Rychlik I."/>
        </authorList>
    </citation>
    <scope>NUCLEOTIDE SEQUENCE [LARGE SCALE GENOMIC DNA]</scope>
    <source>
        <strain evidence="1 2">105_WCHN</strain>
    </source>
</reference>